<name>A0ABP8BQ74_9SPHI</name>
<dbReference type="Proteomes" id="UP001501772">
    <property type="component" value="Unassembled WGS sequence"/>
</dbReference>
<gene>
    <name evidence="1" type="ORF">GCM10022289_45340</name>
</gene>
<evidence type="ECO:0000313" key="2">
    <source>
        <dbReference type="Proteomes" id="UP001501772"/>
    </source>
</evidence>
<evidence type="ECO:0000313" key="1">
    <source>
        <dbReference type="EMBL" id="GAA4213307.1"/>
    </source>
</evidence>
<comment type="caution">
    <text evidence="1">The sequence shown here is derived from an EMBL/GenBank/DDBJ whole genome shotgun (WGS) entry which is preliminary data.</text>
</comment>
<keyword evidence="2" id="KW-1185">Reference proteome</keyword>
<evidence type="ECO:0008006" key="3">
    <source>
        <dbReference type="Google" id="ProtNLM"/>
    </source>
</evidence>
<organism evidence="1 2">
    <name type="scientific">Pedobacter jeongneungensis</name>
    <dbReference type="NCBI Taxonomy" id="947309"/>
    <lineage>
        <taxon>Bacteria</taxon>
        <taxon>Pseudomonadati</taxon>
        <taxon>Bacteroidota</taxon>
        <taxon>Sphingobacteriia</taxon>
        <taxon>Sphingobacteriales</taxon>
        <taxon>Sphingobacteriaceae</taxon>
        <taxon>Pedobacter</taxon>
    </lineage>
</organism>
<proteinExistence type="predicted"/>
<sequence length="244" mass="27605">MIGPGGSRVLKSRNNMKEDIGFGQEPGFMPGFKIKIRKMACLLLILCLAGSWGYGQTFGEFFNQKKTQRKYFIEQLAALKVYAGYLQKGYQIGRDGIQAVRDITNGEFGLHSAFISSLSKVSPVISRHKKVAEVIAMQLEMVSVFKTLGRMHDLEPMALAYIASVGSEILEASVYDMEVLMMIISSNRLELDEEERLRRLDELHASVEEKYRFVRWLRGEVLLLNSQKDKLLNNLIGIGGLYEN</sequence>
<accession>A0ABP8BQ74</accession>
<reference evidence="2" key="1">
    <citation type="journal article" date="2019" name="Int. J. Syst. Evol. Microbiol.">
        <title>The Global Catalogue of Microorganisms (GCM) 10K type strain sequencing project: providing services to taxonomists for standard genome sequencing and annotation.</title>
        <authorList>
            <consortium name="The Broad Institute Genomics Platform"/>
            <consortium name="The Broad Institute Genome Sequencing Center for Infectious Disease"/>
            <person name="Wu L."/>
            <person name="Ma J."/>
        </authorList>
    </citation>
    <scope>NUCLEOTIDE SEQUENCE [LARGE SCALE GENOMIC DNA]</scope>
    <source>
        <strain evidence="2">JCM 17626</strain>
    </source>
</reference>
<dbReference type="EMBL" id="BAABBY010000015">
    <property type="protein sequence ID" value="GAA4213307.1"/>
    <property type="molecule type" value="Genomic_DNA"/>
</dbReference>
<protein>
    <recommendedName>
        <fullName evidence="3">TerB family tellurite resistance protein</fullName>
    </recommendedName>
</protein>